<evidence type="ECO:0000256" key="2">
    <source>
        <dbReference type="ARBA" id="ARBA00022741"/>
    </source>
</evidence>
<dbReference type="AlphaFoldDB" id="S3L1A4"/>
<comment type="caution">
    <text evidence="7">The sequence shown here is derived from an EMBL/GenBank/DDBJ whole genome shotgun (WGS) entry which is preliminary data.</text>
</comment>
<dbReference type="GO" id="GO:0005524">
    <property type="term" value="F:ATP binding"/>
    <property type="evidence" value="ECO:0007669"/>
    <property type="project" value="UniProtKB-KW"/>
</dbReference>
<dbReference type="HOGENOM" id="CLU_000604_36_0_12"/>
<dbReference type="CDD" id="cd03221">
    <property type="entry name" value="ABCF_EF-3"/>
    <property type="match status" value="2"/>
</dbReference>
<dbReference type="InterPro" id="IPR032781">
    <property type="entry name" value="ABC_tran_Xtn"/>
</dbReference>
<name>S3L1A4_TREMA</name>
<evidence type="ECO:0000259" key="6">
    <source>
        <dbReference type="PROSITE" id="PS50893"/>
    </source>
</evidence>
<dbReference type="RefSeq" id="WP_016525165.1">
    <property type="nucleotide sequence ID" value="NZ_KE332518.1"/>
</dbReference>
<organism evidence="7 8">
    <name type="scientific">Treponema maltophilum ATCC 51939</name>
    <dbReference type="NCBI Taxonomy" id="1125699"/>
    <lineage>
        <taxon>Bacteria</taxon>
        <taxon>Pseudomonadati</taxon>
        <taxon>Spirochaetota</taxon>
        <taxon>Spirochaetia</taxon>
        <taxon>Spirochaetales</taxon>
        <taxon>Treponemataceae</taxon>
        <taxon>Treponema</taxon>
    </lineage>
</organism>
<reference evidence="7 8" key="1">
    <citation type="submission" date="2013-04" db="EMBL/GenBank/DDBJ databases">
        <title>The Genome Sequence of Treponema maltophilum ATCC 51939.</title>
        <authorList>
            <consortium name="The Broad Institute Genomics Platform"/>
            <person name="Earl A."/>
            <person name="Ward D."/>
            <person name="Feldgarden M."/>
            <person name="Gevers D."/>
            <person name="Leonetti C."/>
            <person name="Blanton J.M."/>
            <person name="Dewhirst F.E."/>
            <person name="Izard J."/>
            <person name="Walker B."/>
            <person name="Young S."/>
            <person name="Zeng Q."/>
            <person name="Gargeya S."/>
            <person name="Fitzgerald M."/>
            <person name="Haas B."/>
            <person name="Abouelleil A."/>
            <person name="Allen A.W."/>
            <person name="Alvarado L."/>
            <person name="Arachchi H.M."/>
            <person name="Berlin A.M."/>
            <person name="Chapman S.B."/>
            <person name="Gainer-Dewar J."/>
            <person name="Goldberg J."/>
            <person name="Griggs A."/>
            <person name="Gujja S."/>
            <person name="Hansen M."/>
            <person name="Howarth C."/>
            <person name="Imamovic A."/>
            <person name="Ireland A."/>
            <person name="Larimer J."/>
            <person name="McCowan C."/>
            <person name="Murphy C."/>
            <person name="Pearson M."/>
            <person name="Poon T.W."/>
            <person name="Priest M."/>
            <person name="Roberts A."/>
            <person name="Saif S."/>
            <person name="Shea T."/>
            <person name="Sisk P."/>
            <person name="Sykes S."/>
            <person name="Wortman J."/>
            <person name="Nusbaum C."/>
            <person name="Birren B."/>
        </authorList>
    </citation>
    <scope>NUCLEOTIDE SEQUENCE [LARGE SCALE GENOMIC DNA]</scope>
    <source>
        <strain evidence="7 8">ATCC 51939</strain>
    </source>
</reference>
<comment type="similarity">
    <text evidence="4">Belongs to the ABC transporter superfamily. ABCF family. YbiT subfamily.</text>
</comment>
<dbReference type="SMART" id="SM00382">
    <property type="entry name" value="AAA"/>
    <property type="match status" value="2"/>
</dbReference>
<gene>
    <name evidence="7" type="ORF">HMPREF9194_00871</name>
</gene>
<evidence type="ECO:0000313" key="7">
    <source>
        <dbReference type="EMBL" id="EPF30554.1"/>
    </source>
</evidence>
<dbReference type="SUPFAM" id="SSF52540">
    <property type="entry name" value="P-loop containing nucleoside triphosphate hydrolases"/>
    <property type="match status" value="2"/>
</dbReference>
<dbReference type="PANTHER" id="PTHR42855:SF2">
    <property type="entry name" value="DRUG RESISTANCE ABC TRANSPORTER,ATP-BINDING PROTEIN"/>
    <property type="match status" value="1"/>
</dbReference>
<keyword evidence="2" id="KW-0547">Nucleotide-binding</keyword>
<dbReference type="InterPro" id="IPR003593">
    <property type="entry name" value="AAA+_ATPase"/>
</dbReference>
<sequence>MLSVSNISLKFGEKPLFKDVNLKFTPGNCYGIIGANGAGKSTFLKILSGELEHDSGDVIIGTGERMAVLKQEHFAFDEYSVKDTVMMGFPKLYECAKAREAIYEKADFTEEDGLRASELEGEFSEMGGWEAENQIEQMLSGLGVEEEYHNRMMNELDESQKVRVLLAQALFGEPDILLLDEPTNGLDLESINWLEEFLIDFPNTVIVVSHDRHFLNAVCTYICDIDYGKISQFTGNYDFWYQMSQIMQRQAKDQAKKREEKMKDLREFILRFASNAAKSKQATSRKKIYDKLALEELQVTSRKFPYVNFKPLRDIGNNVLRVEKLNYTHEGITLLKDFSLVVNKTDKIAFVGLEHKAKSALFDIITGNLKADSGDVYWGQTCTYSYLSIDNSSYFDNDLNITDWLRQYSPEQDDAYVRGFLGRMLFSGDESLKPVRVLSGGEKVRCMLSKMMLSGANVLILDEPTNHLDLEAITSLNEALTAFSGVVLFNSHDHEFISSIANRIIEITPGGVIDRMMNFDDYLADEQIKELRSEYYKDSGKKVKFNI</sequence>
<dbReference type="Gene3D" id="3.40.50.300">
    <property type="entry name" value="P-loop containing nucleotide triphosphate hydrolases"/>
    <property type="match status" value="2"/>
</dbReference>
<dbReference type="PATRIC" id="fig|1125699.3.peg.888"/>
<proteinExistence type="inferred from homology"/>
<evidence type="ECO:0000256" key="5">
    <source>
        <dbReference type="ARBA" id="ARBA00074044"/>
    </source>
</evidence>
<dbReference type="InterPro" id="IPR003439">
    <property type="entry name" value="ABC_transporter-like_ATP-bd"/>
</dbReference>
<dbReference type="eggNOG" id="COG0488">
    <property type="taxonomic scope" value="Bacteria"/>
</dbReference>
<dbReference type="OrthoDB" id="9760950at2"/>
<evidence type="ECO:0000256" key="3">
    <source>
        <dbReference type="ARBA" id="ARBA00022840"/>
    </source>
</evidence>
<keyword evidence="8" id="KW-1185">Reference proteome</keyword>
<evidence type="ECO:0000256" key="1">
    <source>
        <dbReference type="ARBA" id="ARBA00022737"/>
    </source>
</evidence>
<protein>
    <recommendedName>
        <fullName evidence="5">Probable ATP-binding protein YbiT</fullName>
    </recommendedName>
</protein>
<dbReference type="InterPro" id="IPR027417">
    <property type="entry name" value="P-loop_NTPase"/>
</dbReference>
<dbReference type="EMBL" id="ATFF01000006">
    <property type="protein sequence ID" value="EPF30554.1"/>
    <property type="molecule type" value="Genomic_DNA"/>
</dbReference>
<keyword evidence="1" id="KW-0677">Repeat</keyword>
<accession>S3L1A4</accession>
<dbReference type="PROSITE" id="PS50893">
    <property type="entry name" value="ABC_TRANSPORTER_2"/>
    <property type="match status" value="2"/>
</dbReference>
<feature type="domain" description="ABC transporter" evidence="6">
    <location>
        <begin position="2"/>
        <end position="252"/>
    </location>
</feature>
<dbReference type="FunFam" id="3.40.50.300:FF:000011">
    <property type="entry name" value="Putative ABC transporter ATP-binding component"/>
    <property type="match status" value="1"/>
</dbReference>
<dbReference type="GO" id="GO:0016887">
    <property type="term" value="F:ATP hydrolysis activity"/>
    <property type="evidence" value="ECO:0007669"/>
    <property type="project" value="InterPro"/>
</dbReference>
<dbReference type="Pfam" id="PF12848">
    <property type="entry name" value="ABC_tran_Xtn"/>
    <property type="match status" value="1"/>
</dbReference>
<evidence type="ECO:0000313" key="8">
    <source>
        <dbReference type="Proteomes" id="UP000014541"/>
    </source>
</evidence>
<dbReference type="FunFam" id="3.40.50.300:FF:000070">
    <property type="entry name" value="Putative ABC transporter ATP-binding component"/>
    <property type="match status" value="1"/>
</dbReference>
<dbReference type="Proteomes" id="UP000014541">
    <property type="component" value="Unassembled WGS sequence"/>
</dbReference>
<feature type="domain" description="ABC transporter" evidence="6">
    <location>
        <begin position="320"/>
        <end position="534"/>
    </location>
</feature>
<keyword evidence="3" id="KW-0067">ATP-binding</keyword>
<dbReference type="STRING" id="1125699.HMPREF9194_00871"/>
<dbReference type="Pfam" id="PF00005">
    <property type="entry name" value="ABC_tran"/>
    <property type="match status" value="2"/>
</dbReference>
<dbReference type="PANTHER" id="PTHR42855">
    <property type="entry name" value="ABC TRANSPORTER ATP-BINDING SUBUNIT"/>
    <property type="match status" value="1"/>
</dbReference>
<evidence type="ECO:0000256" key="4">
    <source>
        <dbReference type="ARBA" id="ARBA00061551"/>
    </source>
</evidence>
<dbReference type="InterPro" id="IPR051309">
    <property type="entry name" value="ABCF_ATPase"/>
</dbReference>